<dbReference type="CDD" id="cd21694">
    <property type="entry name" value="GINS_B_Psf2"/>
    <property type="match status" value="1"/>
</dbReference>
<dbReference type="GO" id="GO:0006260">
    <property type="term" value="P:DNA replication"/>
    <property type="evidence" value="ECO:0007669"/>
    <property type="project" value="UniProtKB-KW"/>
</dbReference>
<name>W6UU92_ECHGR</name>
<dbReference type="InterPro" id="IPR023214">
    <property type="entry name" value="HAD_sf"/>
</dbReference>
<evidence type="ECO:0000256" key="5">
    <source>
        <dbReference type="ARBA" id="ARBA00030871"/>
    </source>
</evidence>
<dbReference type="AlphaFoldDB" id="W6UU92"/>
<keyword evidence="9" id="KW-1185">Reference proteome</keyword>
<proteinExistence type="inferred from homology"/>
<dbReference type="InterPro" id="IPR021151">
    <property type="entry name" value="GINS_A"/>
</dbReference>
<dbReference type="PANTHER" id="PTHR12772:SF0">
    <property type="entry name" value="DNA REPLICATION COMPLEX GINS PROTEIN PSF2"/>
    <property type="match status" value="1"/>
</dbReference>
<comment type="subcellular location">
    <subcellularLocation>
        <location evidence="1">Nucleus</location>
    </subcellularLocation>
</comment>
<dbReference type="Pfam" id="PF25005">
    <property type="entry name" value="PSF2_N"/>
    <property type="match status" value="1"/>
</dbReference>
<dbReference type="GO" id="GO:0000727">
    <property type="term" value="P:double-strand break repair via break-induced replication"/>
    <property type="evidence" value="ECO:0007669"/>
    <property type="project" value="TreeGrafter"/>
</dbReference>
<evidence type="ECO:0000313" key="9">
    <source>
        <dbReference type="Proteomes" id="UP000019149"/>
    </source>
</evidence>
<accession>W6UU92</accession>
<dbReference type="GO" id="GO:0000811">
    <property type="term" value="C:GINS complex"/>
    <property type="evidence" value="ECO:0007669"/>
    <property type="project" value="TreeGrafter"/>
</dbReference>
<evidence type="ECO:0000313" key="8">
    <source>
        <dbReference type="EMBL" id="EUB64908.1"/>
    </source>
</evidence>
<evidence type="ECO:0000259" key="7">
    <source>
        <dbReference type="Pfam" id="PF25005"/>
    </source>
</evidence>
<dbReference type="InterPro" id="IPR007257">
    <property type="entry name" value="GINS_Psf2"/>
</dbReference>
<reference evidence="8 9" key="1">
    <citation type="journal article" date="2013" name="Nat. Genet.">
        <title>The genome of the hydatid tapeworm Echinococcus granulosus.</title>
        <authorList>
            <person name="Zheng H."/>
            <person name="Zhang W."/>
            <person name="Zhang L."/>
            <person name="Zhang Z."/>
            <person name="Li J."/>
            <person name="Lu G."/>
            <person name="Zhu Y."/>
            <person name="Wang Y."/>
            <person name="Huang Y."/>
            <person name="Liu J."/>
            <person name="Kang H."/>
            <person name="Chen J."/>
            <person name="Wang L."/>
            <person name="Chen A."/>
            <person name="Yu S."/>
            <person name="Gao Z."/>
            <person name="Jin L."/>
            <person name="Gu W."/>
            <person name="Wang Z."/>
            <person name="Zhao L."/>
            <person name="Shi B."/>
            <person name="Wen H."/>
            <person name="Lin R."/>
            <person name="Jones M.K."/>
            <person name="Brejova B."/>
            <person name="Vinar T."/>
            <person name="Zhao G."/>
            <person name="McManus D.P."/>
            <person name="Chen Z."/>
            <person name="Zhou Y."/>
            <person name="Wang S."/>
        </authorList>
    </citation>
    <scope>NUCLEOTIDE SEQUENCE [LARGE SCALE GENOMIC DNA]</scope>
</reference>
<evidence type="ECO:0000256" key="1">
    <source>
        <dbReference type="ARBA" id="ARBA00004123"/>
    </source>
</evidence>
<keyword evidence="3" id="KW-0235">DNA replication</keyword>
<dbReference type="SUPFAM" id="SSF160059">
    <property type="entry name" value="PriA/YqbF domain"/>
    <property type="match status" value="1"/>
</dbReference>
<dbReference type="STRING" id="6210.W6UU92"/>
<dbReference type="Pfam" id="PF05916">
    <property type="entry name" value="Sld5"/>
    <property type="match status" value="1"/>
</dbReference>
<dbReference type="InterPro" id="IPR036412">
    <property type="entry name" value="HAD-like_sf"/>
</dbReference>
<dbReference type="FunFam" id="3.40.5.50:FF:000001">
    <property type="entry name" value="DNA replication complex GINS protein PSF2"/>
    <property type="match status" value="1"/>
</dbReference>
<dbReference type="SUPFAM" id="SSF56784">
    <property type="entry name" value="HAD-like"/>
    <property type="match status" value="1"/>
</dbReference>
<dbReference type="InterPro" id="IPR036224">
    <property type="entry name" value="GINS_bundle-like_dom_sf"/>
</dbReference>
<dbReference type="OrthoDB" id="6254783at2759"/>
<dbReference type="Proteomes" id="UP000019149">
    <property type="component" value="Unassembled WGS sequence"/>
</dbReference>
<dbReference type="Gene3D" id="3.40.5.50">
    <property type="match status" value="1"/>
</dbReference>
<feature type="domain" description="GINS subunit" evidence="6">
    <location>
        <begin position="65"/>
        <end position="166"/>
    </location>
</feature>
<dbReference type="CTD" id="36335892"/>
<evidence type="ECO:0000256" key="4">
    <source>
        <dbReference type="ARBA" id="ARBA00023242"/>
    </source>
</evidence>
<dbReference type="SUPFAM" id="SSF158573">
    <property type="entry name" value="GINS helical bundle-like"/>
    <property type="match status" value="1"/>
</dbReference>
<keyword evidence="4" id="KW-0539">Nucleus</keyword>
<dbReference type="KEGG" id="egl:EGR_00177"/>
<comment type="similarity">
    <text evidence="2">Belongs to the GINS2/PSF2 family.</text>
</comment>
<organism evidence="8 9">
    <name type="scientific">Echinococcus granulosus</name>
    <name type="common">Hydatid tapeworm</name>
    <dbReference type="NCBI Taxonomy" id="6210"/>
    <lineage>
        <taxon>Eukaryota</taxon>
        <taxon>Metazoa</taxon>
        <taxon>Spiralia</taxon>
        <taxon>Lophotrochozoa</taxon>
        <taxon>Platyhelminthes</taxon>
        <taxon>Cestoda</taxon>
        <taxon>Eucestoda</taxon>
        <taxon>Cyclophyllidea</taxon>
        <taxon>Taeniidae</taxon>
        <taxon>Echinococcus</taxon>
        <taxon>Echinococcus granulosus group</taxon>
    </lineage>
</organism>
<feature type="domain" description="DNA replication complex GINS protein PSF2 N-terminal" evidence="7">
    <location>
        <begin position="2"/>
        <end position="61"/>
    </location>
</feature>
<dbReference type="PANTHER" id="PTHR12772">
    <property type="entry name" value="DNA REPLICATION COMPLEX GINS PROTEIN PSF2"/>
    <property type="match status" value="1"/>
</dbReference>
<dbReference type="GO" id="GO:0071162">
    <property type="term" value="C:CMG complex"/>
    <property type="evidence" value="ECO:0007669"/>
    <property type="project" value="UniProtKB-ARBA"/>
</dbReference>
<evidence type="ECO:0000256" key="2">
    <source>
        <dbReference type="ARBA" id="ARBA00010565"/>
    </source>
</evidence>
<dbReference type="Gene3D" id="1.10.150.240">
    <property type="entry name" value="Putative phosphatase, domain 2"/>
    <property type="match status" value="1"/>
</dbReference>
<sequence>MDPNELEFVAESELVTIVPRFRMESVDLMEVRIGPFYPNIPADVPFWTALYLRQQQKCRVVPPNWLSVARLSEFKEAEELNTGCTTPPHPHYAELATLLLQHAVEDIPNHEQIRTLVKDLWDARVGKFVASANSFVLSSASTARVSQLTPLELATARNLLTNCLDQLAVLRAARQRIAGVSDLSQSRIKPWMTHAIFEREGILVDCPIPDPCEDSVILKRFDRHIPRTLSTYFSPSQMDKTCEFLVQGISAPFDRVTFDSVYHKTLRAESWHTSDVQTGVLDLLSTLRENNIPMAVVSHYTSADALVHVTKYSNLMEYFEAKIFRDDPEASLLKGDLTPLSRSPVLVACERFVEPAVPGRNVIAFAKSEAFATDALRAGLFVAWLADPKSHACNLSFPERLRVVFVSKIEDFHSIVRGSPSLIK</sequence>
<comment type="caution">
    <text evidence="8">The sequence shown here is derived from an EMBL/GenBank/DDBJ whole genome shotgun (WGS) entry which is preliminary data.</text>
</comment>
<dbReference type="InterPro" id="IPR023198">
    <property type="entry name" value="PGP-like_dom2"/>
</dbReference>
<gene>
    <name evidence="8" type="ORF">EGR_00177</name>
</gene>
<dbReference type="CDD" id="cd11712">
    <property type="entry name" value="GINS_A_psf2"/>
    <property type="match status" value="1"/>
</dbReference>
<protein>
    <recommendedName>
        <fullName evidence="5">GINS complex subunit 2</fullName>
    </recommendedName>
</protein>
<dbReference type="InterPro" id="IPR056784">
    <property type="entry name" value="PSF2_N"/>
</dbReference>
<evidence type="ECO:0000256" key="3">
    <source>
        <dbReference type="ARBA" id="ARBA00022705"/>
    </source>
</evidence>
<evidence type="ECO:0000259" key="6">
    <source>
        <dbReference type="Pfam" id="PF05916"/>
    </source>
</evidence>
<dbReference type="Gene3D" id="1.20.58.1020">
    <property type="match status" value="1"/>
</dbReference>
<dbReference type="FunFam" id="1.20.58.1020:FF:000001">
    <property type="entry name" value="DNA replication complex GINS protein PSF2"/>
    <property type="match status" value="1"/>
</dbReference>
<dbReference type="Gene3D" id="3.40.50.1000">
    <property type="entry name" value="HAD superfamily/HAD-like"/>
    <property type="match status" value="1"/>
</dbReference>
<dbReference type="GeneID" id="36335892"/>
<dbReference type="RefSeq" id="XP_024356104.1">
    <property type="nucleotide sequence ID" value="XM_024489426.1"/>
</dbReference>
<dbReference type="EMBL" id="APAU02000001">
    <property type="protein sequence ID" value="EUB64908.1"/>
    <property type="molecule type" value="Genomic_DNA"/>
</dbReference>